<evidence type="ECO:0008006" key="3">
    <source>
        <dbReference type="Google" id="ProtNLM"/>
    </source>
</evidence>
<proteinExistence type="predicted"/>
<dbReference type="RefSeq" id="WP_129952089.1">
    <property type="nucleotide sequence ID" value="NZ_JAFMOU010000072.1"/>
</dbReference>
<gene>
    <name evidence="1" type="ORF">J1786_23530</name>
</gene>
<dbReference type="Proteomes" id="UP000699865">
    <property type="component" value="Unassembled WGS sequence"/>
</dbReference>
<reference evidence="1 2" key="1">
    <citation type="submission" date="2021-03" db="EMBL/GenBank/DDBJ databases">
        <title>Five novel Rahnella species.</title>
        <authorList>
            <person name="Brady C."/>
            <person name="Asselin J."/>
            <person name="Beer S."/>
            <person name="Bruberg M.B."/>
            <person name="Crampton B."/>
            <person name="Venter S."/>
            <person name="Arnold D."/>
            <person name="Denman S."/>
        </authorList>
    </citation>
    <scope>NUCLEOTIDE SEQUENCE [LARGE SCALE GENOMIC DNA]</scope>
    <source>
        <strain evidence="1 2">L72c</strain>
    </source>
</reference>
<dbReference type="EMBL" id="JAFMOU010000072">
    <property type="protein sequence ID" value="MBU9837764.1"/>
    <property type="molecule type" value="Genomic_DNA"/>
</dbReference>
<evidence type="ECO:0000313" key="2">
    <source>
        <dbReference type="Proteomes" id="UP000699865"/>
    </source>
</evidence>
<keyword evidence="2" id="KW-1185">Reference proteome</keyword>
<accession>A0ABS6L7G9</accession>
<sequence length="69" mass="7891">MIKSYALIANETILVVNTIVADETFQIEGYYLIEILDGIFCQTGMYYNELDGLFYYGEGFTTSIRVTLE</sequence>
<protein>
    <recommendedName>
        <fullName evidence="3">Phage protein</fullName>
    </recommendedName>
</protein>
<name>A0ABS6L7G9_9GAMM</name>
<comment type="caution">
    <text evidence="1">The sequence shown here is derived from an EMBL/GenBank/DDBJ whole genome shotgun (WGS) entry which is preliminary data.</text>
</comment>
<evidence type="ECO:0000313" key="1">
    <source>
        <dbReference type="EMBL" id="MBU9837764.1"/>
    </source>
</evidence>
<organism evidence="1 2">
    <name type="scientific">Rahnella perminowiae</name>
    <dbReference type="NCBI Taxonomy" id="2816244"/>
    <lineage>
        <taxon>Bacteria</taxon>
        <taxon>Pseudomonadati</taxon>
        <taxon>Pseudomonadota</taxon>
        <taxon>Gammaproteobacteria</taxon>
        <taxon>Enterobacterales</taxon>
        <taxon>Yersiniaceae</taxon>
        <taxon>Rahnella</taxon>
    </lineage>
</organism>